<dbReference type="SUPFAM" id="SSF51261">
    <property type="entry name" value="Duplicated hybrid motif"/>
    <property type="match status" value="1"/>
</dbReference>
<protein>
    <submittedName>
        <fullName evidence="8">M23 family metallopeptidase</fullName>
        <ecNumber evidence="8">3.4.-.-</ecNumber>
    </submittedName>
</protein>
<proteinExistence type="predicted"/>
<dbReference type="GO" id="GO:0046872">
    <property type="term" value="F:metal ion binding"/>
    <property type="evidence" value="ECO:0007669"/>
    <property type="project" value="UniProtKB-KW"/>
</dbReference>
<evidence type="ECO:0000256" key="3">
    <source>
        <dbReference type="ARBA" id="ARBA00022723"/>
    </source>
</evidence>
<dbReference type="EC" id="3.4.-.-" evidence="8"/>
<feature type="domain" description="M23ase beta-sheet core" evidence="7">
    <location>
        <begin position="384"/>
        <end position="479"/>
    </location>
</feature>
<dbReference type="Pfam" id="PF01551">
    <property type="entry name" value="Peptidase_M23"/>
    <property type="match status" value="1"/>
</dbReference>
<keyword evidence="5" id="KW-0862">Zinc</keyword>
<keyword evidence="9" id="KW-1185">Reference proteome</keyword>
<evidence type="ECO:0000259" key="7">
    <source>
        <dbReference type="Pfam" id="PF01551"/>
    </source>
</evidence>
<reference evidence="8 9" key="1">
    <citation type="submission" date="2023-10" db="EMBL/GenBank/DDBJ databases">
        <title>Complete genome sequence of a Sphingomonadaceae bacterium.</title>
        <authorList>
            <person name="Yan C."/>
        </authorList>
    </citation>
    <scope>NUCLEOTIDE SEQUENCE [LARGE SCALE GENOMIC DNA]</scope>
    <source>
        <strain evidence="8 9">SCSIO 66989</strain>
    </source>
</reference>
<keyword evidence="4 8" id="KW-0378">Hydrolase</keyword>
<dbReference type="InterPro" id="IPR050570">
    <property type="entry name" value="Cell_wall_metabolism_enzyme"/>
</dbReference>
<evidence type="ECO:0000256" key="2">
    <source>
        <dbReference type="ARBA" id="ARBA00022670"/>
    </source>
</evidence>
<dbReference type="CDD" id="cd12797">
    <property type="entry name" value="M23_peptidase"/>
    <property type="match status" value="1"/>
</dbReference>
<keyword evidence="6" id="KW-0482">Metalloprotease</keyword>
<keyword evidence="3" id="KW-0479">Metal-binding</keyword>
<dbReference type="Proteomes" id="UP001302429">
    <property type="component" value="Chromosome"/>
</dbReference>
<dbReference type="Gene3D" id="2.70.70.10">
    <property type="entry name" value="Glucose Permease (Domain IIA)"/>
    <property type="match status" value="1"/>
</dbReference>
<dbReference type="InterPro" id="IPR016047">
    <property type="entry name" value="M23ase_b-sheet_dom"/>
</dbReference>
<dbReference type="PANTHER" id="PTHR21666:SF288">
    <property type="entry name" value="CELL DIVISION PROTEIN YTFB"/>
    <property type="match status" value="1"/>
</dbReference>
<evidence type="ECO:0000256" key="5">
    <source>
        <dbReference type="ARBA" id="ARBA00022833"/>
    </source>
</evidence>
<accession>A0AA97F901</accession>
<dbReference type="Gene3D" id="3.10.450.350">
    <property type="match status" value="1"/>
</dbReference>
<evidence type="ECO:0000256" key="4">
    <source>
        <dbReference type="ARBA" id="ARBA00022801"/>
    </source>
</evidence>
<evidence type="ECO:0000313" key="8">
    <source>
        <dbReference type="EMBL" id="WOE75252.1"/>
    </source>
</evidence>
<dbReference type="RefSeq" id="WP_317081997.1">
    <property type="nucleotide sequence ID" value="NZ_CP136594.1"/>
</dbReference>
<evidence type="ECO:0000256" key="6">
    <source>
        <dbReference type="ARBA" id="ARBA00023049"/>
    </source>
</evidence>
<evidence type="ECO:0000313" key="9">
    <source>
        <dbReference type="Proteomes" id="UP001302429"/>
    </source>
</evidence>
<gene>
    <name evidence="8" type="ORF">RB602_00600</name>
</gene>
<dbReference type="PANTHER" id="PTHR21666">
    <property type="entry name" value="PEPTIDASE-RELATED"/>
    <property type="match status" value="1"/>
</dbReference>
<dbReference type="InterPro" id="IPR011055">
    <property type="entry name" value="Dup_hybrid_motif"/>
</dbReference>
<name>A0AA97F901_9SPHN</name>
<comment type="cofactor">
    <cofactor evidence="1">
        <name>Zn(2+)</name>
        <dbReference type="ChEBI" id="CHEBI:29105"/>
    </cofactor>
</comment>
<organism evidence="8 9">
    <name type="scientific">Alterisphingorhabdus coralli</name>
    <dbReference type="NCBI Taxonomy" id="3071408"/>
    <lineage>
        <taxon>Bacteria</taxon>
        <taxon>Pseudomonadati</taxon>
        <taxon>Pseudomonadota</taxon>
        <taxon>Alphaproteobacteria</taxon>
        <taxon>Sphingomonadales</taxon>
        <taxon>Sphingomonadaceae</taxon>
        <taxon>Alterisphingorhabdus (ex Yan et al. 2024)</taxon>
    </lineage>
</organism>
<dbReference type="AlphaFoldDB" id="A0AA97F901"/>
<dbReference type="GO" id="GO:0006508">
    <property type="term" value="P:proteolysis"/>
    <property type="evidence" value="ECO:0007669"/>
    <property type="project" value="UniProtKB-KW"/>
</dbReference>
<dbReference type="KEGG" id="acoa:RB602_00600"/>
<sequence length="540" mass="59057">MASMYQADRPKALAGHAGALSATGQLILDEALSAQDSQAELPMADPENGNPSWIKRLRAAFHEFNWAPDLGNDIGSPQWFRGLLSMLVLMGIAISFWPDFSGLKARPAATMTIAERDEWRTQLIAPLALGADTGHKMGPSDAVIALKSSPERPSISLAATMGKGDSFDRVLRRAGIGGDQAQALSNLVSSAVALDSIEPGTKLDIVLGRRASRTQPRPVDSLAFRARFDLNLEIVRNGDTFALVRKPIIVDNTPLRIRGTVGDSLYRSARAAGAPPKAIQEYLKTLSSKVSIGRNIRATDEFDFVVAYKRAETGERQVGKLMYAALHRGDKRRVELVSWEQNGRFQWFDPKGVGEQRGELARPVNGPISSRYGMRRHPILGYRRMHAGIDFRARHGTPIHAASDGRITYAGRKGGFGKYVRIRHAGGLGSGYAHMSRIAVRNGQQVRRGQIIGYVGSTGLSTGPHLHYELYRNGRTINPQSVRFTTRATLSGSELKKFMARRNQLIGLEPGAALEALTPAVPQIEEPKREIDRLADSTTT</sequence>
<keyword evidence="2" id="KW-0645">Protease</keyword>
<dbReference type="GO" id="GO:0004222">
    <property type="term" value="F:metalloendopeptidase activity"/>
    <property type="evidence" value="ECO:0007669"/>
    <property type="project" value="TreeGrafter"/>
</dbReference>
<evidence type="ECO:0000256" key="1">
    <source>
        <dbReference type="ARBA" id="ARBA00001947"/>
    </source>
</evidence>
<dbReference type="EMBL" id="CP136594">
    <property type="protein sequence ID" value="WOE75252.1"/>
    <property type="molecule type" value="Genomic_DNA"/>
</dbReference>